<dbReference type="PANTHER" id="PTHR33988:SF3">
    <property type="entry name" value="ENDORIBONUCLEASE TOXIN CHPB-RELATED"/>
    <property type="match status" value="1"/>
</dbReference>
<sequence>MVTNPYVPDRGDLVWLQFNPQAGHEQAGRRPALVISPALYNGKVGLSLLCPITSKIKGYPFEVIIPQDLPVEGAILSDQVKSLDWQSRQAAFICKVPNETLAEVISKMELLIR</sequence>
<dbReference type="PANTHER" id="PTHR33988">
    <property type="entry name" value="ENDORIBONUCLEASE MAZF-RELATED"/>
    <property type="match status" value="1"/>
</dbReference>
<dbReference type="InterPro" id="IPR011067">
    <property type="entry name" value="Plasmid_toxin/cell-grow_inhib"/>
</dbReference>
<dbReference type="GO" id="GO:0006402">
    <property type="term" value="P:mRNA catabolic process"/>
    <property type="evidence" value="ECO:0007669"/>
    <property type="project" value="TreeGrafter"/>
</dbReference>
<gene>
    <name evidence="3" type="primary">mazF</name>
    <name evidence="3" type="ORF">IDH45_30710</name>
</gene>
<dbReference type="InterPro" id="IPR003477">
    <property type="entry name" value="PemK-like"/>
</dbReference>
<dbReference type="GO" id="GO:0004521">
    <property type="term" value="F:RNA endonuclease activity"/>
    <property type="evidence" value="ECO:0007669"/>
    <property type="project" value="TreeGrafter"/>
</dbReference>
<name>A0A927CE14_9BACL</name>
<organism evidence="3 4">
    <name type="scientific">Paenibacillus oceani</name>
    <dbReference type="NCBI Taxonomy" id="2772510"/>
    <lineage>
        <taxon>Bacteria</taxon>
        <taxon>Bacillati</taxon>
        <taxon>Bacillota</taxon>
        <taxon>Bacilli</taxon>
        <taxon>Bacillales</taxon>
        <taxon>Paenibacillaceae</taxon>
        <taxon>Paenibacillus</taxon>
    </lineage>
</organism>
<accession>A0A927CE14</accession>
<dbReference type="Gene3D" id="2.30.30.110">
    <property type="match status" value="1"/>
</dbReference>
<dbReference type="GO" id="GO:0003677">
    <property type="term" value="F:DNA binding"/>
    <property type="evidence" value="ECO:0007669"/>
    <property type="project" value="InterPro"/>
</dbReference>
<evidence type="ECO:0000313" key="3">
    <source>
        <dbReference type="EMBL" id="MBD2866354.1"/>
    </source>
</evidence>
<protein>
    <submittedName>
        <fullName evidence="3">Endoribonuclease MazF</fullName>
        <ecNumber evidence="3">3.1.27.-</ecNumber>
    </submittedName>
</protein>
<dbReference type="RefSeq" id="WP_190931969.1">
    <property type="nucleotide sequence ID" value="NZ_JACXJA010000056.1"/>
</dbReference>
<reference evidence="3" key="1">
    <citation type="submission" date="2020-09" db="EMBL/GenBank/DDBJ databases">
        <title>A novel bacterium of genus Paenibacillus, isolated from South China Sea.</title>
        <authorList>
            <person name="Huang H."/>
            <person name="Mo K."/>
            <person name="Hu Y."/>
        </authorList>
    </citation>
    <scope>NUCLEOTIDE SEQUENCE</scope>
    <source>
        <strain evidence="3">IB182363</strain>
    </source>
</reference>
<dbReference type="SUPFAM" id="SSF50118">
    <property type="entry name" value="Cell growth inhibitor/plasmid maintenance toxic component"/>
    <property type="match status" value="1"/>
</dbReference>
<dbReference type="Proteomes" id="UP000639396">
    <property type="component" value="Unassembled WGS sequence"/>
</dbReference>
<dbReference type="Pfam" id="PF02452">
    <property type="entry name" value="PemK_toxin"/>
    <property type="match status" value="1"/>
</dbReference>
<dbReference type="GO" id="GO:0016075">
    <property type="term" value="P:rRNA catabolic process"/>
    <property type="evidence" value="ECO:0007669"/>
    <property type="project" value="TreeGrafter"/>
</dbReference>
<proteinExistence type="inferred from homology"/>
<dbReference type="AlphaFoldDB" id="A0A927CE14"/>
<dbReference type="NCBIfam" id="NF007386">
    <property type="entry name" value="PRK09907.1"/>
    <property type="match status" value="1"/>
</dbReference>
<evidence type="ECO:0000256" key="1">
    <source>
        <dbReference type="ARBA" id="ARBA00007521"/>
    </source>
</evidence>
<keyword evidence="2" id="KW-1277">Toxin-antitoxin system</keyword>
<keyword evidence="4" id="KW-1185">Reference proteome</keyword>
<dbReference type="GO" id="GO:0016787">
    <property type="term" value="F:hydrolase activity"/>
    <property type="evidence" value="ECO:0007669"/>
    <property type="project" value="UniProtKB-KW"/>
</dbReference>
<comment type="caution">
    <text evidence="3">The sequence shown here is derived from an EMBL/GenBank/DDBJ whole genome shotgun (WGS) entry which is preliminary data.</text>
</comment>
<evidence type="ECO:0000313" key="4">
    <source>
        <dbReference type="Proteomes" id="UP000639396"/>
    </source>
</evidence>
<dbReference type="EMBL" id="JACXJA010000056">
    <property type="protein sequence ID" value="MBD2866354.1"/>
    <property type="molecule type" value="Genomic_DNA"/>
</dbReference>
<comment type="similarity">
    <text evidence="1">Belongs to the PemK/MazF family.</text>
</comment>
<evidence type="ECO:0000256" key="2">
    <source>
        <dbReference type="ARBA" id="ARBA00022649"/>
    </source>
</evidence>
<dbReference type="EC" id="3.1.27.-" evidence="3"/>
<keyword evidence="3" id="KW-0378">Hydrolase</keyword>